<keyword evidence="3" id="KW-1185">Reference proteome</keyword>
<reference evidence="2 3" key="1">
    <citation type="submission" date="2022-09" db="EMBL/GenBank/DDBJ databases">
        <title>Chelativorans salina sp. nov., a novel slightly halophilic bacterium isolated from a saline lake sediment enrichment.</title>
        <authorList>
            <person name="Gao L."/>
            <person name="Fang B.-Z."/>
            <person name="Li W.-J."/>
        </authorList>
    </citation>
    <scope>NUCLEOTIDE SEQUENCE [LARGE SCALE GENOMIC DNA]</scope>
    <source>
        <strain evidence="2 3">EGI FJ00035</strain>
    </source>
</reference>
<comment type="caution">
    <text evidence="2">The sequence shown here is derived from an EMBL/GenBank/DDBJ whole genome shotgun (WGS) entry which is preliminary data.</text>
</comment>
<protein>
    <submittedName>
        <fullName evidence="2">C4-dicarboxylate TRAP transporter substrate-binding protein</fullName>
    </submittedName>
</protein>
<dbReference type="Pfam" id="PF03480">
    <property type="entry name" value="DctP"/>
    <property type="match status" value="1"/>
</dbReference>
<dbReference type="InterPro" id="IPR018389">
    <property type="entry name" value="DctP_fam"/>
</dbReference>
<sequence>MKAFVTAVALATGLCASIAAVEARELRLAPGGPPTHPAHTPLYSTLAEELPKETDGALTGTILGTEVVNIGGMKGALQSSVAEVGNVLPLYYPGDLPNSALVGDLAFLGRDPHVMGAAMTEYVATCDECQAEFARMGGVFAGAGSSDVYVLLTTVPVRNKADLQALRLRSGGAPFARWAEYVGAVPANVPVSDTFETMSQGVIDGTMGSVSDLTAYRLVDLARYVVELPLGTYHATSNFTVNTDTWRSLSAQERRGFMRAANKANVAFTQNWGFERPDEARQAAREAGLEFIEPDEELVELTEAFVEDDLEAAVGIAESQYGIADAEAKISRFQELVEKWTGIVEDAGHDPAAIAAAIQADVWDKIDYESYGM</sequence>
<dbReference type="CDD" id="cd13666">
    <property type="entry name" value="PBP2_TRAP_DctP_like_1"/>
    <property type="match status" value="1"/>
</dbReference>
<gene>
    <name evidence="2" type="ORF">N5A92_25505</name>
</gene>
<keyword evidence="1" id="KW-0732">Signal</keyword>
<dbReference type="InterPro" id="IPR038404">
    <property type="entry name" value="TRAP_DctP_sf"/>
</dbReference>
<dbReference type="PANTHER" id="PTHR33376">
    <property type="match status" value="1"/>
</dbReference>
<name>A0ABT2LV09_9HYPH</name>
<organism evidence="2 3">
    <name type="scientific">Chelativorans salis</name>
    <dbReference type="NCBI Taxonomy" id="2978478"/>
    <lineage>
        <taxon>Bacteria</taxon>
        <taxon>Pseudomonadati</taxon>
        <taxon>Pseudomonadota</taxon>
        <taxon>Alphaproteobacteria</taxon>
        <taxon>Hyphomicrobiales</taxon>
        <taxon>Phyllobacteriaceae</taxon>
        <taxon>Chelativorans</taxon>
    </lineage>
</organism>
<dbReference type="RefSeq" id="WP_260907286.1">
    <property type="nucleotide sequence ID" value="NZ_JAOCZP010000013.1"/>
</dbReference>
<dbReference type="PANTHER" id="PTHR33376:SF15">
    <property type="entry name" value="BLL6794 PROTEIN"/>
    <property type="match status" value="1"/>
</dbReference>
<evidence type="ECO:0000256" key="1">
    <source>
        <dbReference type="ARBA" id="ARBA00022729"/>
    </source>
</evidence>
<evidence type="ECO:0000313" key="2">
    <source>
        <dbReference type="EMBL" id="MCT7378370.1"/>
    </source>
</evidence>
<dbReference type="NCBIfam" id="NF037995">
    <property type="entry name" value="TRAP_S1"/>
    <property type="match status" value="1"/>
</dbReference>
<proteinExistence type="predicted"/>
<accession>A0ABT2LV09</accession>
<dbReference type="EMBL" id="JAOCZP010000013">
    <property type="protein sequence ID" value="MCT7378370.1"/>
    <property type="molecule type" value="Genomic_DNA"/>
</dbReference>
<dbReference type="Gene3D" id="3.40.190.170">
    <property type="entry name" value="Bacterial extracellular solute-binding protein, family 7"/>
    <property type="match status" value="1"/>
</dbReference>
<evidence type="ECO:0000313" key="3">
    <source>
        <dbReference type="Proteomes" id="UP001320831"/>
    </source>
</evidence>
<dbReference type="Proteomes" id="UP001320831">
    <property type="component" value="Unassembled WGS sequence"/>
</dbReference>